<gene>
    <name evidence="2" type="ORF">EYR15_12330</name>
</gene>
<evidence type="ECO:0000313" key="3">
    <source>
        <dbReference type="Proteomes" id="UP000291613"/>
    </source>
</evidence>
<organism evidence="2 3">
    <name type="scientific">Hansschlegelia quercus</name>
    <dbReference type="NCBI Taxonomy" id="2528245"/>
    <lineage>
        <taxon>Bacteria</taxon>
        <taxon>Pseudomonadati</taxon>
        <taxon>Pseudomonadota</taxon>
        <taxon>Alphaproteobacteria</taxon>
        <taxon>Hyphomicrobiales</taxon>
        <taxon>Methylopilaceae</taxon>
        <taxon>Hansschlegelia</taxon>
    </lineage>
</organism>
<name>A0A4Q9GJ07_9HYPH</name>
<dbReference type="EMBL" id="SIUB01000005">
    <property type="protein sequence ID" value="TBN52604.1"/>
    <property type="molecule type" value="Genomic_DNA"/>
</dbReference>
<proteinExistence type="predicted"/>
<sequence length="98" mass="11113">MSTADRRVQAMFRRDTMAATVAVVAVWATYAFVFWRMRGQFDHSGVMLLMLVAAGLVLLLNTAAVVALIKHYREDKAAIYGTDLYYLDRIAAERRLAR</sequence>
<evidence type="ECO:0000313" key="2">
    <source>
        <dbReference type="EMBL" id="TBN52604.1"/>
    </source>
</evidence>
<protein>
    <submittedName>
        <fullName evidence="2">Uncharacterized protein</fullName>
    </submittedName>
</protein>
<keyword evidence="3" id="KW-1185">Reference proteome</keyword>
<dbReference type="AlphaFoldDB" id="A0A4Q9GJ07"/>
<dbReference type="OrthoDB" id="7933134at2"/>
<keyword evidence="1" id="KW-1133">Transmembrane helix</keyword>
<feature type="transmembrane region" description="Helical" evidence="1">
    <location>
        <begin position="47"/>
        <end position="69"/>
    </location>
</feature>
<dbReference type="Proteomes" id="UP000291613">
    <property type="component" value="Unassembled WGS sequence"/>
</dbReference>
<keyword evidence="1" id="KW-0812">Transmembrane</keyword>
<feature type="transmembrane region" description="Helical" evidence="1">
    <location>
        <begin position="16"/>
        <end position="35"/>
    </location>
</feature>
<accession>A0A4Q9GJ07</accession>
<evidence type="ECO:0000256" key="1">
    <source>
        <dbReference type="SAM" id="Phobius"/>
    </source>
</evidence>
<comment type="caution">
    <text evidence="2">The sequence shown here is derived from an EMBL/GenBank/DDBJ whole genome shotgun (WGS) entry which is preliminary data.</text>
</comment>
<reference evidence="2 3" key="1">
    <citation type="submission" date="2019-02" db="EMBL/GenBank/DDBJ databases">
        <title>Hansschlegelia quercus sp. nov., a novel methylotrophic bacterium from buds of oak (Quercus robur L.).</title>
        <authorList>
            <person name="Agafonova N.V."/>
            <person name="Kaparullina E.N."/>
            <person name="Grouzdev D.S."/>
            <person name="Doronina N.V."/>
        </authorList>
    </citation>
    <scope>NUCLEOTIDE SEQUENCE [LARGE SCALE GENOMIC DNA]</scope>
    <source>
        <strain evidence="2 3">Dub</strain>
    </source>
</reference>
<keyword evidence="1" id="KW-0472">Membrane</keyword>